<dbReference type="SUPFAM" id="SSF52172">
    <property type="entry name" value="CheY-like"/>
    <property type="match status" value="1"/>
</dbReference>
<keyword evidence="5 9" id="KW-0238">DNA-binding</keyword>
<comment type="function">
    <text evidence="7">May play the central regulatory role in sporulation. It may be an element of the effector pathway responsible for the activation of sporulation genes in response to nutritional stress. Spo0A may act in concert with spo0H (a sigma factor) to control the expression of some genes that are critical to the sporulation process.</text>
</comment>
<feature type="domain" description="Response regulatory" evidence="10">
    <location>
        <begin position="2"/>
        <end position="116"/>
    </location>
</feature>
<dbReference type="Gene3D" id="1.10.10.10">
    <property type="entry name" value="Winged helix-like DNA-binding domain superfamily/Winged helix DNA-binding domain"/>
    <property type="match status" value="1"/>
</dbReference>
<evidence type="ECO:0000256" key="5">
    <source>
        <dbReference type="ARBA" id="ARBA00023125"/>
    </source>
</evidence>
<dbReference type="GO" id="GO:0000976">
    <property type="term" value="F:transcription cis-regulatory region binding"/>
    <property type="evidence" value="ECO:0007669"/>
    <property type="project" value="TreeGrafter"/>
</dbReference>
<dbReference type="EMBL" id="FNJM01000009">
    <property type="protein sequence ID" value="SDP60402.1"/>
    <property type="molecule type" value="Genomic_DNA"/>
</dbReference>
<dbReference type="InterPro" id="IPR001789">
    <property type="entry name" value="Sig_transdc_resp-reg_receiver"/>
</dbReference>
<gene>
    <name evidence="12" type="ORF">SAMN04488529_10911</name>
</gene>
<evidence type="ECO:0000313" key="12">
    <source>
        <dbReference type="EMBL" id="SDP60402.1"/>
    </source>
</evidence>
<evidence type="ECO:0000256" key="8">
    <source>
        <dbReference type="PROSITE-ProRule" id="PRU00169"/>
    </source>
</evidence>
<dbReference type="InterPro" id="IPR001867">
    <property type="entry name" value="OmpR/PhoB-type_DNA-bd"/>
</dbReference>
<dbReference type="SMART" id="SM00448">
    <property type="entry name" value="REC"/>
    <property type="match status" value="1"/>
</dbReference>
<dbReference type="RefSeq" id="WP_089970900.1">
    <property type="nucleotide sequence ID" value="NZ_FNJM01000009.1"/>
</dbReference>
<evidence type="ECO:0000256" key="9">
    <source>
        <dbReference type="PROSITE-ProRule" id="PRU01091"/>
    </source>
</evidence>
<dbReference type="OrthoDB" id="9790442at2"/>
<dbReference type="STRING" id="94869.SAMN04488529_10911"/>
<dbReference type="GO" id="GO:0005829">
    <property type="term" value="C:cytosol"/>
    <property type="evidence" value="ECO:0007669"/>
    <property type="project" value="TreeGrafter"/>
</dbReference>
<dbReference type="InterPro" id="IPR036388">
    <property type="entry name" value="WH-like_DNA-bd_sf"/>
</dbReference>
<evidence type="ECO:0000259" key="10">
    <source>
        <dbReference type="PROSITE" id="PS50110"/>
    </source>
</evidence>
<dbReference type="AlphaFoldDB" id="A0A1H0U275"/>
<evidence type="ECO:0000256" key="4">
    <source>
        <dbReference type="ARBA" id="ARBA00023015"/>
    </source>
</evidence>
<dbReference type="PROSITE" id="PS51755">
    <property type="entry name" value="OMPR_PHOB"/>
    <property type="match status" value="1"/>
</dbReference>
<evidence type="ECO:0000313" key="13">
    <source>
        <dbReference type="Proteomes" id="UP000198597"/>
    </source>
</evidence>
<evidence type="ECO:0000256" key="7">
    <source>
        <dbReference type="ARBA" id="ARBA00024867"/>
    </source>
</evidence>
<feature type="domain" description="OmpR/PhoB-type" evidence="11">
    <location>
        <begin position="124"/>
        <end position="222"/>
    </location>
</feature>
<dbReference type="PROSITE" id="PS50110">
    <property type="entry name" value="RESPONSE_REGULATORY"/>
    <property type="match status" value="1"/>
</dbReference>
<protein>
    <recommendedName>
        <fullName evidence="1">Stage 0 sporulation protein A homolog</fullName>
    </recommendedName>
</protein>
<dbReference type="PANTHER" id="PTHR48111:SF22">
    <property type="entry name" value="REGULATOR OF RPOS"/>
    <property type="match status" value="1"/>
</dbReference>
<dbReference type="Proteomes" id="UP000198597">
    <property type="component" value="Unassembled WGS sequence"/>
</dbReference>
<dbReference type="Gene3D" id="6.10.250.690">
    <property type="match status" value="1"/>
</dbReference>
<dbReference type="PANTHER" id="PTHR48111">
    <property type="entry name" value="REGULATOR OF RPOS"/>
    <property type="match status" value="1"/>
</dbReference>
<keyword evidence="13" id="KW-1185">Reference proteome</keyword>
<dbReference type="CDD" id="cd17624">
    <property type="entry name" value="REC_OmpR_PmrA-like"/>
    <property type="match status" value="1"/>
</dbReference>
<evidence type="ECO:0000259" key="11">
    <source>
        <dbReference type="PROSITE" id="PS51755"/>
    </source>
</evidence>
<evidence type="ECO:0000256" key="2">
    <source>
        <dbReference type="ARBA" id="ARBA00022553"/>
    </source>
</evidence>
<dbReference type="SMART" id="SM00862">
    <property type="entry name" value="Trans_reg_C"/>
    <property type="match status" value="1"/>
</dbReference>
<name>A0A1H0U275_9CLOT</name>
<dbReference type="CDD" id="cd00383">
    <property type="entry name" value="trans_reg_C"/>
    <property type="match status" value="1"/>
</dbReference>
<dbReference type="Pfam" id="PF00072">
    <property type="entry name" value="Response_reg"/>
    <property type="match status" value="1"/>
</dbReference>
<dbReference type="InterPro" id="IPR011006">
    <property type="entry name" value="CheY-like_superfamily"/>
</dbReference>
<keyword evidence="6" id="KW-0804">Transcription</keyword>
<dbReference type="GO" id="GO:0000156">
    <property type="term" value="F:phosphorelay response regulator activity"/>
    <property type="evidence" value="ECO:0007669"/>
    <property type="project" value="TreeGrafter"/>
</dbReference>
<dbReference type="GO" id="GO:0032993">
    <property type="term" value="C:protein-DNA complex"/>
    <property type="evidence" value="ECO:0007669"/>
    <property type="project" value="TreeGrafter"/>
</dbReference>
<dbReference type="Pfam" id="PF00486">
    <property type="entry name" value="Trans_reg_C"/>
    <property type="match status" value="1"/>
</dbReference>
<accession>A0A1H0U275</accession>
<keyword evidence="4" id="KW-0805">Transcription regulation</keyword>
<dbReference type="GO" id="GO:0006355">
    <property type="term" value="P:regulation of DNA-templated transcription"/>
    <property type="evidence" value="ECO:0007669"/>
    <property type="project" value="InterPro"/>
</dbReference>
<reference evidence="12 13" key="1">
    <citation type="submission" date="2016-10" db="EMBL/GenBank/DDBJ databases">
        <authorList>
            <person name="de Groot N.N."/>
        </authorList>
    </citation>
    <scope>NUCLEOTIDE SEQUENCE [LARGE SCALE GENOMIC DNA]</scope>
    <source>
        <strain evidence="12 13">DSM 12272</strain>
    </source>
</reference>
<keyword evidence="3" id="KW-0902">Two-component regulatory system</keyword>
<organism evidence="12 13">
    <name type="scientific">Clostridium gasigenes</name>
    <dbReference type="NCBI Taxonomy" id="94869"/>
    <lineage>
        <taxon>Bacteria</taxon>
        <taxon>Bacillati</taxon>
        <taxon>Bacillota</taxon>
        <taxon>Clostridia</taxon>
        <taxon>Eubacteriales</taxon>
        <taxon>Clostridiaceae</taxon>
        <taxon>Clostridium</taxon>
    </lineage>
</organism>
<evidence type="ECO:0000256" key="3">
    <source>
        <dbReference type="ARBA" id="ARBA00023012"/>
    </source>
</evidence>
<keyword evidence="2 8" id="KW-0597">Phosphoprotein</keyword>
<evidence type="ECO:0000256" key="1">
    <source>
        <dbReference type="ARBA" id="ARBA00018672"/>
    </source>
</evidence>
<dbReference type="Gene3D" id="3.40.50.2300">
    <property type="match status" value="1"/>
</dbReference>
<evidence type="ECO:0000256" key="6">
    <source>
        <dbReference type="ARBA" id="ARBA00023163"/>
    </source>
</evidence>
<proteinExistence type="predicted"/>
<sequence length="224" mass="25564">MRILIIEDDKELANVVKRGLEEFGFSSDIANTGQDGEEKIFVNEYDSILLDLNLPDKDGLEVLKSIRETGITTPVIIVTARNEVKERAMGLDLGSDDYIVKPFDLIELRARINAVVRRLYGRVNSEIKIGELLINPKTRVVSYKLKEVKLSAKEFDILEYIANNHPNVVSSESITEHVYDEFFDQFSSVLRVHIANLRKKLKIGAEKDILITLKGKGYRIWEKD</sequence>
<feature type="DNA-binding region" description="OmpR/PhoB-type" evidence="9">
    <location>
        <begin position="124"/>
        <end position="222"/>
    </location>
</feature>
<dbReference type="InterPro" id="IPR039420">
    <property type="entry name" value="WalR-like"/>
</dbReference>
<feature type="modified residue" description="4-aspartylphosphate" evidence="8">
    <location>
        <position position="51"/>
    </location>
</feature>